<keyword evidence="2" id="KW-1185">Reference proteome</keyword>
<comment type="caution">
    <text evidence="1">The sequence shown here is derived from an EMBL/GenBank/DDBJ whole genome shotgun (WGS) entry which is preliminary data.</text>
</comment>
<dbReference type="EMBL" id="JAADJZ010000008">
    <property type="protein sequence ID" value="KAF2872809.1"/>
    <property type="molecule type" value="Genomic_DNA"/>
</dbReference>
<reference evidence="1 2" key="1">
    <citation type="submission" date="2020-01" db="EMBL/GenBank/DDBJ databases">
        <authorList>
            <consortium name="DOE Joint Genome Institute"/>
            <person name="Haridas S."/>
            <person name="Albert R."/>
            <person name="Binder M."/>
            <person name="Bloem J."/>
            <person name="Labutti K."/>
            <person name="Salamov A."/>
            <person name="Andreopoulos B."/>
            <person name="Baker S.E."/>
            <person name="Barry K."/>
            <person name="Bills G."/>
            <person name="Bluhm B.H."/>
            <person name="Cannon C."/>
            <person name="Castanera R."/>
            <person name="Culley D.E."/>
            <person name="Daum C."/>
            <person name="Ezra D."/>
            <person name="Gonzalez J.B."/>
            <person name="Henrissat B."/>
            <person name="Kuo A."/>
            <person name="Liang C."/>
            <person name="Lipzen A."/>
            <person name="Lutzoni F."/>
            <person name="Magnuson J."/>
            <person name="Mondo S."/>
            <person name="Nolan M."/>
            <person name="Ohm R."/>
            <person name="Pangilinan J."/>
            <person name="Park H.-J.H."/>
            <person name="Ramirez L."/>
            <person name="Alfaro M."/>
            <person name="Sun H."/>
            <person name="Tritt A."/>
            <person name="Yoshinaga Y."/>
            <person name="Zwiers L.-H.L."/>
            <person name="Turgeon B.G."/>
            <person name="Goodwin S.B."/>
            <person name="Spatafora J.W."/>
            <person name="Crous P.W."/>
            <person name="Grigoriev I.V."/>
        </authorList>
    </citation>
    <scope>NUCLEOTIDE SEQUENCE [LARGE SCALE GENOMIC DNA]</scope>
    <source>
        <strain evidence="1 2">CBS 611.86</strain>
    </source>
</reference>
<proteinExistence type="predicted"/>
<protein>
    <submittedName>
        <fullName evidence="1">Uncharacterized protein</fullName>
    </submittedName>
</protein>
<organism evidence="1 2">
    <name type="scientific">Massariosphaeria phaeospora</name>
    <dbReference type="NCBI Taxonomy" id="100035"/>
    <lineage>
        <taxon>Eukaryota</taxon>
        <taxon>Fungi</taxon>
        <taxon>Dikarya</taxon>
        <taxon>Ascomycota</taxon>
        <taxon>Pezizomycotina</taxon>
        <taxon>Dothideomycetes</taxon>
        <taxon>Pleosporomycetidae</taxon>
        <taxon>Pleosporales</taxon>
        <taxon>Pleosporales incertae sedis</taxon>
        <taxon>Massariosphaeria</taxon>
    </lineage>
</organism>
<sequence>MVCTLRNCKVGTTNRTGNIQIRRLGRTAGAPPGAQVNVKTGRMKSRMIFLRTQQLFQIVIATPGAKCGVRFPLGGLQRIGLRNGWQRAWASSRPCVGMRGARPAERLRPGQRYDEPVDLVLLEGIASEVELLHFGDAMRADKGSSLTDRKRKMGRH</sequence>
<evidence type="ECO:0000313" key="2">
    <source>
        <dbReference type="Proteomes" id="UP000481861"/>
    </source>
</evidence>
<dbReference type="Proteomes" id="UP000481861">
    <property type="component" value="Unassembled WGS sequence"/>
</dbReference>
<name>A0A7C8I7T0_9PLEO</name>
<dbReference type="AlphaFoldDB" id="A0A7C8I7T0"/>
<gene>
    <name evidence="1" type="ORF">BDV95DRAFT_357493</name>
</gene>
<evidence type="ECO:0000313" key="1">
    <source>
        <dbReference type="EMBL" id="KAF2872809.1"/>
    </source>
</evidence>
<accession>A0A7C8I7T0</accession>